<gene>
    <name evidence="7" type="ORF">C5Y98_19895</name>
</gene>
<accession>A0A2S8FIC4</accession>
<dbReference type="Pfam" id="PF00160">
    <property type="entry name" value="Pro_isomerase"/>
    <property type="match status" value="1"/>
</dbReference>
<evidence type="ECO:0000259" key="6">
    <source>
        <dbReference type="PROSITE" id="PS50072"/>
    </source>
</evidence>
<evidence type="ECO:0000256" key="2">
    <source>
        <dbReference type="ARBA" id="ARBA00007365"/>
    </source>
</evidence>
<keyword evidence="4 5" id="KW-0413">Isomerase</keyword>
<evidence type="ECO:0000256" key="1">
    <source>
        <dbReference type="ARBA" id="ARBA00002388"/>
    </source>
</evidence>
<comment type="catalytic activity">
    <reaction evidence="5">
        <text>[protein]-peptidylproline (omega=180) = [protein]-peptidylproline (omega=0)</text>
        <dbReference type="Rhea" id="RHEA:16237"/>
        <dbReference type="Rhea" id="RHEA-COMP:10747"/>
        <dbReference type="Rhea" id="RHEA-COMP:10748"/>
        <dbReference type="ChEBI" id="CHEBI:83833"/>
        <dbReference type="ChEBI" id="CHEBI:83834"/>
        <dbReference type="EC" id="5.2.1.8"/>
    </reaction>
</comment>
<reference evidence="7 8" key="1">
    <citation type="submission" date="2018-02" db="EMBL/GenBank/DDBJ databases">
        <title>Comparative genomes isolates from brazilian mangrove.</title>
        <authorList>
            <person name="Araujo J.E."/>
            <person name="Taketani R.G."/>
            <person name="Silva M.C.P."/>
            <person name="Loureco M.V."/>
            <person name="Andreote F.D."/>
        </authorList>
    </citation>
    <scope>NUCLEOTIDE SEQUENCE [LARGE SCALE GENOMIC DNA]</scope>
    <source>
        <strain evidence="7 8">NAP PRIS-MGV</strain>
    </source>
</reference>
<dbReference type="CDD" id="cd00317">
    <property type="entry name" value="cyclophilin"/>
    <property type="match status" value="1"/>
</dbReference>
<dbReference type="PROSITE" id="PS00170">
    <property type="entry name" value="CSA_PPIASE_1"/>
    <property type="match status" value="1"/>
</dbReference>
<sequence>MPRVKLTTTQGDLVIELYENEAPETVGNFVNLVEKKYYDGLAFHRVLPHFMAQGGDPKGDGTGGPGYNIYCEAYNDDARQHFAGTLSMAKGAKKNTGGSQFFLTFQATPHLDNIHTVFGRVIEGMDVLPKITRRDPEAVDAPQPDRILKAEVIRKRNHKYEPHKVP</sequence>
<dbReference type="EC" id="5.2.1.8" evidence="5"/>
<dbReference type="GO" id="GO:0003755">
    <property type="term" value="F:peptidyl-prolyl cis-trans isomerase activity"/>
    <property type="evidence" value="ECO:0007669"/>
    <property type="project" value="UniProtKB-UniRule"/>
</dbReference>
<dbReference type="InterPro" id="IPR044666">
    <property type="entry name" value="Cyclophilin_A-like"/>
</dbReference>
<evidence type="ECO:0000256" key="4">
    <source>
        <dbReference type="ARBA" id="ARBA00023235"/>
    </source>
</evidence>
<organism evidence="7 8">
    <name type="scientific">Blastopirellula marina</name>
    <dbReference type="NCBI Taxonomy" id="124"/>
    <lineage>
        <taxon>Bacteria</taxon>
        <taxon>Pseudomonadati</taxon>
        <taxon>Planctomycetota</taxon>
        <taxon>Planctomycetia</taxon>
        <taxon>Pirellulales</taxon>
        <taxon>Pirellulaceae</taxon>
        <taxon>Blastopirellula</taxon>
    </lineage>
</organism>
<dbReference type="Gene3D" id="2.40.100.10">
    <property type="entry name" value="Cyclophilin-like"/>
    <property type="match status" value="1"/>
</dbReference>
<comment type="caution">
    <text evidence="7">The sequence shown here is derived from an EMBL/GenBank/DDBJ whole genome shotgun (WGS) entry which is preliminary data.</text>
</comment>
<dbReference type="GO" id="GO:0006457">
    <property type="term" value="P:protein folding"/>
    <property type="evidence" value="ECO:0007669"/>
    <property type="project" value="InterPro"/>
</dbReference>
<keyword evidence="3 5" id="KW-0697">Rotamase</keyword>
<dbReference type="InterPro" id="IPR024936">
    <property type="entry name" value="Cyclophilin-type_PPIase"/>
</dbReference>
<evidence type="ECO:0000313" key="7">
    <source>
        <dbReference type="EMBL" id="PQO31810.1"/>
    </source>
</evidence>
<dbReference type="Proteomes" id="UP000239388">
    <property type="component" value="Unassembled WGS sequence"/>
</dbReference>
<feature type="domain" description="PPIase cyclophilin-type" evidence="6">
    <location>
        <begin position="11"/>
        <end position="148"/>
    </location>
</feature>
<comment type="similarity">
    <text evidence="2 5">Belongs to the cyclophilin-type PPIase family.</text>
</comment>
<dbReference type="InterPro" id="IPR029000">
    <property type="entry name" value="Cyclophilin-like_dom_sf"/>
</dbReference>
<evidence type="ECO:0000256" key="5">
    <source>
        <dbReference type="RuleBase" id="RU363019"/>
    </source>
</evidence>
<dbReference type="InterPro" id="IPR002130">
    <property type="entry name" value="Cyclophilin-type_PPIase_dom"/>
</dbReference>
<dbReference type="PIRSF" id="PIRSF001467">
    <property type="entry name" value="Peptidylpro_ismrse"/>
    <property type="match status" value="1"/>
</dbReference>
<dbReference type="SUPFAM" id="SSF50891">
    <property type="entry name" value="Cyclophilin-like"/>
    <property type="match status" value="1"/>
</dbReference>
<dbReference type="PRINTS" id="PR00153">
    <property type="entry name" value="CSAPPISMRASE"/>
</dbReference>
<protein>
    <recommendedName>
        <fullName evidence="5">Peptidyl-prolyl cis-trans isomerase</fullName>
        <shortName evidence="5">PPIase</shortName>
        <ecNumber evidence="5">5.2.1.8</ecNumber>
    </recommendedName>
</protein>
<evidence type="ECO:0000256" key="3">
    <source>
        <dbReference type="ARBA" id="ARBA00023110"/>
    </source>
</evidence>
<dbReference type="AlphaFoldDB" id="A0A2S8FIC4"/>
<proteinExistence type="inferred from homology"/>
<dbReference type="EMBL" id="PUIB01000019">
    <property type="protein sequence ID" value="PQO31810.1"/>
    <property type="molecule type" value="Genomic_DNA"/>
</dbReference>
<comment type="function">
    <text evidence="1 5">PPIases accelerate the folding of proteins. It catalyzes the cis-trans isomerization of proline imidic peptide bonds in oligopeptides.</text>
</comment>
<dbReference type="InterPro" id="IPR020892">
    <property type="entry name" value="Cyclophilin-type_PPIase_CS"/>
</dbReference>
<dbReference type="PROSITE" id="PS50072">
    <property type="entry name" value="CSA_PPIASE_2"/>
    <property type="match status" value="1"/>
</dbReference>
<dbReference type="PANTHER" id="PTHR45625">
    <property type="entry name" value="PEPTIDYL-PROLYL CIS-TRANS ISOMERASE-RELATED"/>
    <property type="match status" value="1"/>
</dbReference>
<name>A0A2S8FIC4_9BACT</name>
<evidence type="ECO:0000313" key="8">
    <source>
        <dbReference type="Proteomes" id="UP000239388"/>
    </source>
</evidence>
<dbReference type="OrthoDB" id="270889at2"/>
<dbReference type="PANTHER" id="PTHR45625:SF4">
    <property type="entry name" value="PEPTIDYLPROLYL ISOMERASE DOMAIN AND WD REPEAT-CONTAINING PROTEIN 1"/>
    <property type="match status" value="1"/>
</dbReference>